<dbReference type="SMART" id="SM00257">
    <property type="entry name" value="LysM"/>
    <property type="match status" value="6"/>
</dbReference>
<feature type="signal peptide" evidence="1">
    <location>
        <begin position="1"/>
        <end position="24"/>
    </location>
</feature>
<feature type="domain" description="LysM" evidence="2">
    <location>
        <begin position="79"/>
        <end position="123"/>
    </location>
</feature>
<evidence type="ECO:0000313" key="4">
    <source>
        <dbReference type="Proteomes" id="UP000665020"/>
    </source>
</evidence>
<dbReference type="CDD" id="cd00118">
    <property type="entry name" value="LysM"/>
    <property type="match status" value="3"/>
</dbReference>
<feature type="domain" description="LysM" evidence="2">
    <location>
        <begin position="26"/>
        <end position="69"/>
    </location>
</feature>
<dbReference type="Proteomes" id="UP000665020">
    <property type="component" value="Chromosome"/>
</dbReference>
<dbReference type="Pfam" id="PF01476">
    <property type="entry name" value="LysM"/>
    <property type="match status" value="5"/>
</dbReference>
<dbReference type="PANTHER" id="PTHR33734:SF22">
    <property type="entry name" value="MEMBRANE-BOUND LYTIC MUREIN TRANSGLYCOSYLASE D"/>
    <property type="match status" value="1"/>
</dbReference>
<dbReference type="PANTHER" id="PTHR33734">
    <property type="entry name" value="LYSM DOMAIN-CONTAINING GPI-ANCHORED PROTEIN 2"/>
    <property type="match status" value="1"/>
</dbReference>
<feature type="domain" description="LysM" evidence="2">
    <location>
        <begin position="326"/>
        <end position="371"/>
    </location>
</feature>
<organism evidence="3 4">
    <name type="scientific">Iocasia fonsfrigidae</name>
    <dbReference type="NCBI Taxonomy" id="2682810"/>
    <lineage>
        <taxon>Bacteria</taxon>
        <taxon>Bacillati</taxon>
        <taxon>Bacillota</taxon>
        <taxon>Clostridia</taxon>
        <taxon>Halanaerobiales</taxon>
        <taxon>Halanaerobiaceae</taxon>
        <taxon>Iocasia</taxon>
    </lineage>
</organism>
<name>A0A8A7KDL4_9FIRM</name>
<evidence type="ECO:0000313" key="3">
    <source>
        <dbReference type="EMBL" id="QTL99511.1"/>
    </source>
</evidence>
<evidence type="ECO:0000259" key="2">
    <source>
        <dbReference type="PROSITE" id="PS51782"/>
    </source>
</evidence>
<feature type="chain" id="PRO_5033043433" evidence="1">
    <location>
        <begin position="25"/>
        <end position="395"/>
    </location>
</feature>
<gene>
    <name evidence="3" type="ORF">GM661_16915</name>
</gene>
<dbReference type="RefSeq" id="WP_230867846.1">
    <property type="nucleotide sequence ID" value="NZ_CP046640.1"/>
</dbReference>
<evidence type="ECO:0000256" key="1">
    <source>
        <dbReference type="SAM" id="SignalP"/>
    </source>
</evidence>
<dbReference type="AlphaFoldDB" id="A0A8A7KDL4"/>
<dbReference type="EMBL" id="CP046640">
    <property type="protein sequence ID" value="QTL99511.1"/>
    <property type="molecule type" value="Genomic_DNA"/>
</dbReference>
<sequence>MKRIIIISSMVLVLTISLFTMAIAAQNYTVKTGDTLWTISQKFGTTIETIINNNNLKNTNIYIGQTLKIGSTENNSNDIYYTVKQGDLLYKIAQRYNISVNELIRANNISSPYYIYIGQSLIIPGKQEKPAENNTDYNYSYYTIKQGDILWNIAQKYSTTVQRLVELNNIKDAYDLYIGRRLIVPVVNTTPEQEDSDNQNNNRSPYTFYRIKSGDQIQKIASYFGLTTSNLINYNNIDDINNITAGDLLIIPLRKSSKLNYLNQNSKNLNNHYRVKNNETLTEIANFFRIPEEGIRSINNMKENEQVYTGQRLQMPISSALFVNHKIYQVKAGGEYLHEIAFNHGVSIRSILRANYLTDENTIFDGGDIIIVPQDEDSKSVWVEYEDGKPVNSWF</sequence>
<dbReference type="GO" id="GO:0008932">
    <property type="term" value="F:lytic endotransglycosylase activity"/>
    <property type="evidence" value="ECO:0007669"/>
    <property type="project" value="TreeGrafter"/>
</dbReference>
<keyword evidence="4" id="KW-1185">Reference proteome</keyword>
<dbReference type="InterPro" id="IPR036779">
    <property type="entry name" value="LysM_dom_sf"/>
</dbReference>
<dbReference type="Gene3D" id="3.10.350.10">
    <property type="entry name" value="LysM domain"/>
    <property type="match status" value="6"/>
</dbReference>
<dbReference type="SUPFAM" id="SSF54106">
    <property type="entry name" value="LysM domain"/>
    <property type="match status" value="5"/>
</dbReference>
<dbReference type="PROSITE" id="PS51782">
    <property type="entry name" value="LYSM"/>
    <property type="match status" value="6"/>
</dbReference>
<accession>A0A8A7KDL4</accession>
<dbReference type="KEGG" id="ifn:GM661_16915"/>
<protein>
    <submittedName>
        <fullName evidence="3">LysM peptidoglycan-binding domain-containing protein</fullName>
    </submittedName>
</protein>
<dbReference type="InterPro" id="IPR018392">
    <property type="entry name" value="LysM"/>
</dbReference>
<reference evidence="3" key="1">
    <citation type="submission" date="2019-12" db="EMBL/GenBank/DDBJ databases">
        <authorList>
            <person name="zhang j."/>
            <person name="sun C.M."/>
        </authorList>
    </citation>
    <scope>NUCLEOTIDE SEQUENCE</scope>
    <source>
        <strain evidence="3">NS-1</strain>
    </source>
</reference>
<feature type="domain" description="LysM" evidence="2">
    <location>
        <begin position="140"/>
        <end position="184"/>
    </location>
</feature>
<feature type="domain" description="LysM" evidence="2">
    <location>
        <begin position="271"/>
        <end position="315"/>
    </location>
</feature>
<feature type="domain" description="LysM" evidence="2">
    <location>
        <begin position="207"/>
        <end position="251"/>
    </location>
</feature>
<proteinExistence type="predicted"/>
<keyword evidence="1" id="KW-0732">Signal</keyword>